<sequence>MNWMILPYRRYADFSGRSRRREYWMFALFYVLVMIALNAVFGTNEVERGNGAFSYGSRLVGAGGWIGGLFWLVSIVPGLAVSVRRLHDQDRTGWLLLLWFIPVLGWFALLVLMCLEGTRGPNRFGPDPKNPTPADVFS</sequence>
<dbReference type="eggNOG" id="COG3152">
    <property type="taxonomic scope" value="Bacteria"/>
</dbReference>
<gene>
    <name evidence="2" type="ordered locus">Saro_1149</name>
</gene>
<evidence type="ECO:0000313" key="3">
    <source>
        <dbReference type="Proteomes" id="UP000009134"/>
    </source>
</evidence>
<evidence type="ECO:0000313" key="2">
    <source>
        <dbReference type="EMBL" id="ABD25594.1"/>
    </source>
</evidence>
<accession>Q2G979</accession>
<feature type="transmembrane region" description="Helical" evidence="1">
    <location>
        <begin position="23"/>
        <end position="42"/>
    </location>
</feature>
<dbReference type="PANTHER" id="PTHR34980">
    <property type="entry name" value="INNER MEMBRANE PROTEIN-RELATED-RELATED"/>
    <property type="match status" value="1"/>
</dbReference>
<feature type="transmembrane region" description="Helical" evidence="1">
    <location>
        <begin position="93"/>
        <end position="113"/>
    </location>
</feature>
<dbReference type="InterPro" id="IPR008523">
    <property type="entry name" value="DUF805"/>
</dbReference>
<name>Q2G979_NOVAD</name>
<dbReference type="RefSeq" id="WP_011444808.1">
    <property type="nucleotide sequence ID" value="NC_007794.1"/>
</dbReference>
<keyword evidence="3" id="KW-1185">Reference proteome</keyword>
<dbReference type="STRING" id="279238.Saro_1149"/>
<keyword evidence="1" id="KW-0812">Transmembrane</keyword>
<dbReference type="HOGENOM" id="CLU_093674_4_1_5"/>
<dbReference type="Pfam" id="PF05656">
    <property type="entry name" value="DUF805"/>
    <property type="match status" value="1"/>
</dbReference>
<dbReference type="AlphaFoldDB" id="Q2G979"/>
<keyword evidence="1" id="KW-1133">Transmembrane helix</keyword>
<dbReference type="Proteomes" id="UP000009134">
    <property type="component" value="Chromosome"/>
</dbReference>
<feature type="transmembrane region" description="Helical" evidence="1">
    <location>
        <begin position="62"/>
        <end position="81"/>
    </location>
</feature>
<keyword evidence="1" id="KW-0472">Membrane</keyword>
<dbReference type="PANTHER" id="PTHR34980:SF2">
    <property type="entry name" value="INNER MEMBRANE PROTEIN YHAH-RELATED"/>
    <property type="match status" value="1"/>
</dbReference>
<proteinExistence type="predicted"/>
<dbReference type="KEGG" id="nar:Saro_1149"/>
<protein>
    <recommendedName>
        <fullName evidence="4">DUF805 domain-containing protein</fullName>
    </recommendedName>
</protein>
<dbReference type="EMBL" id="CP000248">
    <property type="protein sequence ID" value="ABD25594.1"/>
    <property type="molecule type" value="Genomic_DNA"/>
</dbReference>
<organism evidence="2 3">
    <name type="scientific">Novosphingobium aromaticivorans (strain ATCC 700278 / DSM 12444 / CCUG 56034 / CIP 105152 / NBRC 16084 / F199)</name>
    <dbReference type="NCBI Taxonomy" id="279238"/>
    <lineage>
        <taxon>Bacteria</taxon>
        <taxon>Pseudomonadati</taxon>
        <taxon>Pseudomonadota</taxon>
        <taxon>Alphaproteobacteria</taxon>
        <taxon>Sphingomonadales</taxon>
        <taxon>Sphingomonadaceae</taxon>
        <taxon>Novosphingobium</taxon>
    </lineage>
</organism>
<reference evidence="3" key="1">
    <citation type="submission" date="2006-01" db="EMBL/GenBank/DDBJ databases">
        <title>Complete sequence of Novosphingobium aromaticivorans DSM 12444.</title>
        <authorList>
            <consortium name="US DOE Joint Genome Institute"/>
            <person name="Copeland A."/>
            <person name="Lucas S."/>
            <person name="Lapidus A."/>
            <person name="Barry K."/>
            <person name="Detter J.C."/>
            <person name="Glavina T."/>
            <person name="Hammon N."/>
            <person name="Israni S."/>
            <person name="Pitluck S."/>
            <person name="Chain P."/>
            <person name="Malfatti S."/>
            <person name="Shin M."/>
            <person name="Vergez L."/>
            <person name="Schmutz J."/>
            <person name="Larimer F."/>
            <person name="Land M."/>
            <person name="Kyrpides N."/>
            <person name="Ivanova N."/>
            <person name="Fredrickson J."/>
            <person name="Balkwill D."/>
            <person name="Romine M.F."/>
            <person name="Richardson P."/>
        </authorList>
    </citation>
    <scope>NUCLEOTIDE SEQUENCE [LARGE SCALE GENOMIC DNA]</scope>
    <source>
        <strain evidence="3">ATCC 700278 / DSM 12444 / CCUG 56034 / CIP 105152 / NBRC 16084 / F199</strain>
    </source>
</reference>
<evidence type="ECO:0000256" key="1">
    <source>
        <dbReference type="SAM" id="Phobius"/>
    </source>
</evidence>
<dbReference type="GO" id="GO:0005886">
    <property type="term" value="C:plasma membrane"/>
    <property type="evidence" value="ECO:0007669"/>
    <property type="project" value="TreeGrafter"/>
</dbReference>
<evidence type="ECO:0008006" key="4">
    <source>
        <dbReference type="Google" id="ProtNLM"/>
    </source>
</evidence>